<keyword evidence="3" id="KW-1003">Cell membrane</keyword>
<dbReference type="GO" id="GO:0098552">
    <property type="term" value="C:side of membrane"/>
    <property type="evidence" value="ECO:0007669"/>
    <property type="project" value="UniProtKB-KW"/>
</dbReference>
<keyword evidence="7" id="KW-0449">Lipoprotein</keyword>
<dbReference type="InterPro" id="IPR000782">
    <property type="entry name" value="FAS1_domain"/>
</dbReference>
<comment type="similarity">
    <text evidence="2">Belongs to the fasciclin-like AGP family.</text>
</comment>
<dbReference type="Pfam" id="PF02469">
    <property type="entry name" value="Fasciclin"/>
    <property type="match status" value="1"/>
</dbReference>
<protein>
    <recommendedName>
        <fullName evidence="9">FAS1 domain-containing protein</fullName>
    </recommendedName>
</protein>
<accession>A0A0A9EZM6</accession>
<dbReference type="FunFam" id="2.30.180.10:FF:000008">
    <property type="entry name" value="Fasciclin-like arabinogalactan protein 10"/>
    <property type="match status" value="1"/>
</dbReference>
<dbReference type="SMART" id="SM00554">
    <property type="entry name" value="FAS1"/>
    <property type="match status" value="1"/>
</dbReference>
<name>A0A0A9EZM6_ARUDO</name>
<evidence type="ECO:0000256" key="4">
    <source>
        <dbReference type="ARBA" id="ARBA00022622"/>
    </source>
</evidence>
<dbReference type="InterPro" id="IPR033254">
    <property type="entry name" value="Plant_FLA"/>
</dbReference>
<dbReference type="PROSITE" id="PS50213">
    <property type="entry name" value="FAS1"/>
    <property type="match status" value="1"/>
</dbReference>
<evidence type="ECO:0000256" key="2">
    <source>
        <dbReference type="ARBA" id="ARBA00007843"/>
    </source>
</evidence>
<proteinExistence type="inferred from homology"/>
<dbReference type="PANTHER" id="PTHR32382">
    <property type="entry name" value="FASCICLIN-LIKE ARABINOGALACTAN PROTEIN"/>
    <property type="match status" value="1"/>
</dbReference>
<evidence type="ECO:0000256" key="5">
    <source>
        <dbReference type="ARBA" id="ARBA00022729"/>
    </source>
</evidence>
<dbReference type="InterPro" id="IPR036378">
    <property type="entry name" value="FAS1_dom_sf"/>
</dbReference>
<reference evidence="10" key="2">
    <citation type="journal article" date="2015" name="Data Brief">
        <title>Shoot transcriptome of the giant reed, Arundo donax.</title>
        <authorList>
            <person name="Barrero R.A."/>
            <person name="Guerrero F.D."/>
            <person name="Moolhuijzen P."/>
            <person name="Goolsby J.A."/>
            <person name="Tidwell J."/>
            <person name="Bellgard S.E."/>
            <person name="Bellgard M.I."/>
        </authorList>
    </citation>
    <scope>NUCLEOTIDE SEQUENCE</scope>
    <source>
        <tissue evidence="10">Shoot tissue taken approximately 20 cm above the soil surface</tissue>
    </source>
</reference>
<keyword evidence="4" id="KW-0325">Glycoprotein</keyword>
<evidence type="ECO:0000259" key="9">
    <source>
        <dbReference type="PROSITE" id="PS50213"/>
    </source>
</evidence>
<dbReference type="SUPFAM" id="SSF82153">
    <property type="entry name" value="FAS1 domain"/>
    <property type="match status" value="1"/>
</dbReference>
<evidence type="ECO:0000256" key="7">
    <source>
        <dbReference type="ARBA" id="ARBA00023288"/>
    </source>
</evidence>
<dbReference type="AlphaFoldDB" id="A0A0A9EZM6"/>
<reference evidence="10" key="1">
    <citation type="submission" date="2014-09" db="EMBL/GenBank/DDBJ databases">
        <authorList>
            <person name="Magalhaes I.L.F."/>
            <person name="Oliveira U."/>
            <person name="Santos F.R."/>
            <person name="Vidigal T.H.D.A."/>
            <person name="Brescovit A.D."/>
            <person name="Santos A.J."/>
        </authorList>
    </citation>
    <scope>NUCLEOTIDE SEQUENCE</scope>
    <source>
        <tissue evidence="10">Shoot tissue taken approximately 20 cm above the soil surface</tissue>
    </source>
</reference>
<feature type="region of interest" description="Disordered" evidence="8">
    <location>
        <begin position="269"/>
        <end position="320"/>
    </location>
</feature>
<comment type="subcellular location">
    <subcellularLocation>
        <location evidence="1">Cell membrane</location>
        <topology evidence="1">Lipid-anchor</topology>
        <topology evidence="1">GPI-anchor</topology>
    </subcellularLocation>
</comment>
<evidence type="ECO:0000313" key="10">
    <source>
        <dbReference type="EMBL" id="JAE05522.1"/>
    </source>
</evidence>
<feature type="compositionally biased region" description="Low complexity" evidence="8">
    <location>
        <begin position="281"/>
        <end position="291"/>
    </location>
</feature>
<keyword evidence="5" id="KW-0732">Signal</keyword>
<dbReference type="PANTHER" id="PTHR32382:SF7">
    <property type="entry name" value="ARABINOGALACTAN PROTEIN 8, PUTATIVE, EXPRESSED-RELATED"/>
    <property type="match status" value="1"/>
</dbReference>
<evidence type="ECO:0000256" key="1">
    <source>
        <dbReference type="ARBA" id="ARBA00004609"/>
    </source>
</evidence>
<feature type="domain" description="FAS1" evidence="9">
    <location>
        <begin position="122"/>
        <end position="248"/>
    </location>
</feature>
<organism evidence="10">
    <name type="scientific">Arundo donax</name>
    <name type="common">Giant reed</name>
    <name type="synonym">Donax arundinaceus</name>
    <dbReference type="NCBI Taxonomy" id="35708"/>
    <lineage>
        <taxon>Eukaryota</taxon>
        <taxon>Viridiplantae</taxon>
        <taxon>Streptophyta</taxon>
        <taxon>Embryophyta</taxon>
        <taxon>Tracheophyta</taxon>
        <taxon>Spermatophyta</taxon>
        <taxon>Magnoliopsida</taxon>
        <taxon>Liliopsida</taxon>
        <taxon>Poales</taxon>
        <taxon>Poaceae</taxon>
        <taxon>PACMAD clade</taxon>
        <taxon>Arundinoideae</taxon>
        <taxon>Arundineae</taxon>
        <taxon>Arundo</taxon>
    </lineage>
</organism>
<sequence>MTILVLSDDAMSTLVSDAGESLPAIKNALRLLSVLDYYDRKKVKKYGSESADTLYQATGDAVSTTGNVKVVDQSGSNYGFSSATPGASVSTVTKEVKTMPFRFAILEITAPIEFDGLFDTPAPSNLTRLLEKAGCKRFAALVASSGVLKTFEAAMDKGLTLFAPNDDAFQAKGAPDVKKMSGADLVALLEYHALPAYYPKTSLKAVKGSLHTLASTKAGKNDISVAAQGDDVSIATGAGKSRVADTVLDNAPFCLLRVDSLLVPAELAGAPEPAPGPDAPAPSAADATLSSPPVPQPADAPSVAADHVDHKAKKTSSAAASRSTGGAFAAAAVCSVVLASVL</sequence>
<evidence type="ECO:0000256" key="6">
    <source>
        <dbReference type="ARBA" id="ARBA00023136"/>
    </source>
</evidence>
<dbReference type="GO" id="GO:0005886">
    <property type="term" value="C:plasma membrane"/>
    <property type="evidence" value="ECO:0007669"/>
    <property type="project" value="UniProtKB-SubCell"/>
</dbReference>
<evidence type="ECO:0000256" key="8">
    <source>
        <dbReference type="SAM" id="MobiDB-lite"/>
    </source>
</evidence>
<keyword evidence="6" id="KW-0472">Membrane</keyword>
<dbReference type="Gene3D" id="2.30.180.10">
    <property type="entry name" value="FAS1 domain"/>
    <property type="match status" value="1"/>
</dbReference>
<dbReference type="EMBL" id="GBRH01192374">
    <property type="protein sequence ID" value="JAE05522.1"/>
    <property type="molecule type" value="Transcribed_RNA"/>
</dbReference>
<evidence type="ECO:0000256" key="3">
    <source>
        <dbReference type="ARBA" id="ARBA00022475"/>
    </source>
</evidence>
<keyword evidence="4" id="KW-0336">GPI-anchor</keyword>